<dbReference type="SUPFAM" id="SSF48452">
    <property type="entry name" value="TPR-like"/>
    <property type="match status" value="1"/>
</dbReference>
<dbReference type="PROSITE" id="PS50005">
    <property type="entry name" value="TPR"/>
    <property type="match status" value="1"/>
</dbReference>
<proteinExistence type="predicted"/>
<name>A0A2T3JEP5_9GAMM</name>
<dbReference type="OrthoDB" id="3289889at2"/>
<keyword evidence="1" id="KW-0802">TPR repeat</keyword>
<evidence type="ECO:0000313" key="5">
    <source>
        <dbReference type="Proteomes" id="UP000240987"/>
    </source>
</evidence>
<comment type="caution">
    <text evidence="4">The sequence shown here is derived from an EMBL/GenBank/DDBJ whole genome shotgun (WGS) entry which is preliminary data.</text>
</comment>
<gene>
    <name evidence="4" type="ORF">C9J12_15365</name>
</gene>
<feature type="signal peptide" evidence="2">
    <location>
        <begin position="1"/>
        <end position="23"/>
    </location>
</feature>
<dbReference type="AlphaFoldDB" id="A0A2T3JEP5"/>
<dbReference type="Proteomes" id="UP000240987">
    <property type="component" value="Unassembled WGS sequence"/>
</dbReference>
<evidence type="ECO:0000259" key="3">
    <source>
        <dbReference type="Pfam" id="PF02698"/>
    </source>
</evidence>
<dbReference type="InterPro" id="IPR051599">
    <property type="entry name" value="Cell_Envelope_Assoc"/>
</dbReference>
<dbReference type="RefSeq" id="WP_107243521.1">
    <property type="nucleotide sequence ID" value="NZ_PYMJ01000015.1"/>
</dbReference>
<evidence type="ECO:0000256" key="1">
    <source>
        <dbReference type="PROSITE-ProRule" id="PRU00339"/>
    </source>
</evidence>
<sequence>MKKTIIAFTLGSLLTLSSASLFAANQTDTQQSIQATVEYSQFTTKRQVVDQLLIDAATAFKSPARISHAGFTAKMPSNMEIVTNRLLEAYDLEPYRTDLLISAANAQIYNKNAERAIELFEKVLSVAPEDVDAHSYLAVWQHFTGNDTESAKHMKVLESLNPGRAADMQRIFDTVNRIVETPLKTTFDKAQDGNTAIITLGYALNPDGSMHDILIQRLEMTLAFAKEQPKSLIVLTGGVPKNHKTEGKLMADWLVEKGIDRSRIIEDNYARSTVENALYSSYALARHDIDHATIISSASHVRRGQTLFEIASWQTGPKDITFDTVSAADKPLDELKVPTDGELLGIYRDALRTYGMWSYRSYPLEQR</sequence>
<dbReference type="Pfam" id="PF02698">
    <property type="entry name" value="DUF218"/>
    <property type="match status" value="1"/>
</dbReference>
<feature type="domain" description="DUF218" evidence="3">
    <location>
        <begin position="196"/>
        <end position="315"/>
    </location>
</feature>
<evidence type="ECO:0000313" key="4">
    <source>
        <dbReference type="EMBL" id="PSU47374.1"/>
    </source>
</evidence>
<accession>A0A2T3JEP5</accession>
<dbReference type="GO" id="GO:0043164">
    <property type="term" value="P:Gram-negative-bacterium-type cell wall biogenesis"/>
    <property type="evidence" value="ECO:0007669"/>
    <property type="project" value="TreeGrafter"/>
</dbReference>
<dbReference type="PANTHER" id="PTHR30336">
    <property type="entry name" value="INNER MEMBRANE PROTEIN, PROBABLE PERMEASE"/>
    <property type="match status" value="1"/>
</dbReference>
<dbReference type="PANTHER" id="PTHR30336:SF4">
    <property type="entry name" value="ENVELOPE BIOGENESIS FACTOR ELYC"/>
    <property type="match status" value="1"/>
</dbReference>
<dbReference type="EMBL" id="PYMJ01000015">
    <property type="protein sequence ID" value="PSU47374.1"/>
    <property type="molecule type" value="Genomic_DNA"/>
</dbReference>
<reference evidence="4 5" key="1">
    <citation type="submission" date="2018-01" db="EMBL/GenBank/DDBJ databases">
        <title>Whole genome sequencing of Histamine producing bacteria.</title>
        <authorList>
            <person name="Butler K."/>
        </authorList>
    </citation>
    <scope>NUCLEOTIDE SEQUENCE [LARGE SCALE GENOMIC DNA]</scope>
    <source>
        <strain evidence="4 5">JCM 12947</strain>
    </source>
</reference>
<dbReference type="InterPro" id="IPR019734">
    <property type="entry name" value="TPR_rpt"/>
</dbReference>
<keyword evidence="5" id="KW-1185">Reference proteome</keyword>
<dbReference type="InterPro" id="IPR003848">
    <property type="entry name" value="DUF218"/>
</dbReference>
<dbReference type="CDD" id="cd06259">
    <property type="entry name" value="YdcF-like"/>
    <property type="match status" value="1"/>
</dbReference>
<dbReference type="Gene3D" id="1.25.40.10">
    <property type="entry name" value="Tetratricopeptide repeat domain"/>
    <property type="match status" value="1"/>
</dbReference>
<keyword evidence="2" id="KW-0732">Signal</keyword>
<dbReference type="GO" id="GO:0005886">
    <property type="term" value="C:plasma membrane"/>
    <property type="evidence" value="ECO:0007669"/>
    <property type="project" value="TreeGrafter"/>
</dbReference>
<evidence type="ECO:0000256" key="2">
    <source>
        <dbReference type="SAM" id="SignalP"/>
    </source>
</evidence>
<dbReference type="InterPro" id="IPR011990">
    <property type="entry name" value="TPR-like_helical_dom_sf"/>
</dbReference>
<protein>
    <submittedName>
        <fullName evidence="4">Transporter</fullName>
    </submittedName>
</protein>
<feature type="repeat" description="TPR" evidence="1">
    <location>
        <begin position="97"/>
        <end position="130"/>
    </location>
</feature>
<dbReference type="Gene3D" id="3.40.50.620">
    <property type="entry name" value="HUPs"/>
    <property type="match status" value="1"/>
</dbReference>
<feature type="chain" id="PRO_5015474674" evidence="2">
    <location>
        <begin position="24"/>
        <end position="367"/>
    </location>
</feature>
<dbReference type="GO" id="GO:0000270">
    <property type="term" value="P:peptidoglycan metabolic process"/>
    <property type="evidence" value="ECO:0007669"/>
    <property type="project" value="TreeGrafter"/>
</dbReference>
<organism evidence="4 5">
    <name type="scientific">Photobacterium frigidiphilum</name>
    <dbReference type="NCBI Taxonomy" id="264736"/>
    <lineage>
        <taxon>Bacteria</taxon>
        <taxon>Pseudomonadati</taxon>
        <taxon>Pseudomonadota</taxon>
        <taxon>Gammaproteobacteria</taxon>
        <taxon>Vibrionales</taxon>
        <taxon>Vibrionaceae</taxon>
        <taxon>Photobacterium</taxon>
    </lineage>
</organism>
<dbReference type="InterPro" id="IPR014729">
    <property type="entry name" value="Rossmann-like_a/b/a_fold"/>
</dbReference>